<dbReference type="Proteomes" id="UP001231189">
    <property type="component" value="Unassembled WGS sequence"/>
</dbReference>
<gene>
    <name evidence="3" type="ORF">QYE76_068439</name>
</gene>
<dbReference type="Gene3D" id="1.20.1280.50">
    <property type="match status" value="1"/>
</dbReference>
<name>A0AAD8SFB2_LOLMU</name>
<feature type="domain" description="F-box" evidence="2">
    <location>
        <begin position="16"/>
        <end position="57"/>
    </location>
</feature>
<dbReference type="SMART" id="SM00256">
    <property type="entry name" value="FBOX"/>
    <property type="match status" value="1"/>
</dbReference>
<dbReference type="CDD" id="cd09917">
    <property type="entry name" value="F-box_SF"/>
    <property type="match status" value="1"/>
</dbReference>
<evidence type="ECO:0000259" key="2">
    <source>
        <dbReference type="SMART" id="SM00256"/>
    </source>
</evidence>
<evidence type="ECO:0000313" key="3">
    <source>
        <dbReference type="EMBL" id="KAK1650634.1"/>
    </source>
</evidence>
<comment type="caution">
    <text evidence="3">The sequence shown here is derived from an EMBL/GenBank/DDBJ whole genome shotgun (WGS) entry which is preliminary data.</text>
</comment>
<dbReference type="PANTHER" id="PTHR33110">
    <property type="entry name" value="F-BOX/KELCH-REPEAT PROTEIN-RELATED"/>
    <property type="match status" value="1"/>
</dbReference>
<keyword evidence="4" id="KW-1185">Reference proteome</keyword>
<organism evidence="3 4">
    <name type="scientific">Lolium multiflorum</name>
    <name type="common">Italian ryegrass</name>
    <name type="synonym">Lolium perenne subsp. multiflorum</name>
    <dbReference type="NCBI Taxonomy" id="4521"/>
    <lineage>
        <taxon>Eukaryota</taxon>
        <taxon>Viridiplantae</taxon>
        <taxon>Streptophyta</taxon>
        <taxon>Embryophyta</taxon>
        <taxon>Tracheophyta</taxon>
        <taxon>Spermatophyta</taxon>
        <taxon>Magnoliopsida</taxon>
        <taxon>Liliopsida</taxon>
        <taxon>Poales</taxon>
        <taxon>Poaceae</taxon>
        <taxon>BOP clade</taxon>
        <taxon>Pooideae</taxon>
        <taxon>Poodae</taxon>
        <taxon>Poeae</taxon>
        <taxon>Poeae Chloroplast Group 2 (Poeae type)</taxon>
        <taxon>Loliodinae</taxon>
        <taxon>Loliinae</taxon>
        <taxon>Lolium</taxon>
    </lineage>
</organism>
<evidence type="ECO:0000313" key="4">
    <source>
        <dbReference type="Proteomes" id="UP001231189"/>
    </source>
</evidence>
<evidence type="ECO:0000256" key="1">
    <source>
        <dbReference type="SAM" id="MobiDB-lite"/>
    </source>
</evidence>
<dbReference type="InterPro" id="IPR001810">
    <property type="entry name" value="F-box_dom"/>
</dbReference>
<dbReference type="Pfam" id="PF00646">
    <property type="entry name" value="F-box"/>
    <property type="match status" value="1"/>
</dbReference>
<dbReference type="EMBL" id="JAUUTY010000004">
    <property type="protein sequence ID" value="KAK1650634.1"/>
    <property type="molecule type" value="Genomic_DNA"/>
</dbReference>
<accession>A0AAD8SFB2</accession>
<reference evidence="3" key="1">
    <citation type="submission" date="2023-07" db="EMBL/GenBank/DDBJ databases">
        <title>A chromosome-level genome assembly of Lolium multiflorum.</title>
        <authorList>
            <person name="Chen Y."/>
            <person name="Copetti D."/>
            <person name="Kolliker R."/>
            <person name="Studer B."/>
        </authorList>
    </citation>
    <scope>NUCLEOTIDE SEQUENCE</scope>
    <source>
        <strain evidence="3">02402/16</strain>
        <tissue evidence="3">Leaf</tissue>
    </source>
</reference>
<dbReference type="SUPFAM" id="SSF81383">
    <property type="entry name" value="F-box domain"/>
    <property type="match status" value="1"/>
</dbReference>
<sequence length="371" mass="41332">MAAKRAAVLAPNWSALPIDVMYRVVGRLPVGADRLRAAKVCRQWRAAVRRRRRRHGNGPVVYLALVDGKVFSFPGAKPARPSRCPGYLGVCNDQLLFEDREYCCYRLVSPFTGRATALPNLSAIRDEQMSPDMSIRKMIVRPDGLIAAIVGREHFAKVALCSLEHFSWSVGAGDQWRWYEDMVYYDGKLYALVANGGDLLAFDLGYKDNGEAMISGVKTVITGSGYSGLRGMRYLVKSRSGELLMVNKIMNGAEKPYAFEVYKAVLQSWGSKWERVTPLDCDEALFVGRLSSRAVHADREGLEGYQIFFLDDTVGMSSRTSAPWVQPSHHAGVYDMLTGNITKLLPRESTKNEGPSPATWLFPEDSDDDDE</sequence>
<dbReference type="PANTHER" id="PTHR33110:SF110">
    <property type="entry name" value="OS11G0624400 PROTEIN"/>
    <property type="match status" value="1"/>
</dbReference>
<dbReference type="InterPro" id="IPR036047">
    <property type="entry name" value="F-box-like_dom_sf"/>
</dbReference>
<dbReference type="AlphaFoldDB" id="A0AAD8SFB2"/>
<protein>
    <recommendedName>
        <fullName evidence="2">F-box domain-containing protein</fullName>
    </recommendedName>
</protein>
<dbReference type="InterPro" id="IPR005174">
    <property type="entry name" value="KIB1-4_b-propeller"/>
</dbReference>
<dbReference type="Pfam" id="PF03478">
    <property type="entry name" value="Beta-prop_KIB1-4"/>
    <property type="match status" value="1"/>
</dbReference>
<proteinExistence type="predicted"/>
<feature type="region of interest" description="Disordered" evidence="1">
    <location>
        <begin position="347"/>
        <end position="371"/>
    </location>
</feature>